<evidence type="ECO:0000313" key="3">
    <source>
        <dbReference type="EMBL" id="AOW14812.1"/>
    </source>
</evidence>
<feature type="compositionally biased region" description="Low complexity" evidence="1">
    <location>
        <begin position="258"/>
        <end position="269"/>
    </location>
</feature>
<evidence type="ECO:0000313" key="6">
    <source>
        <dbReference type="Proteomes" id="UP000185680"/>
    </source>
</evidence>
<sequence>MQAMTMKTMQRKAKLALVSVVAIWGLSACGTVSTPAVQAKLTGKSITVVSVVGETVELSWRGTTVFNNEKGEARVPDWGLRTRVEDRAVAMLEASRRFSTVQRAQISATRREEALKQIEDLKTGSSHILLFTPNESGDSIFETSQGFYGLGVAQRSIMGVASKSAVHASLKADLIELGTFQRTLAQSVSANAQRVPAPALLGGPRLNPEYTGPARDALRVQVDAVVTSLLTQMGLDQPVGGMATKGGEVSPAQRALEAPAPQVVAPRAATGAQPSPVRPQIDVGPGVPLDAPAK</sequence>
<evidence type="ECO:0000256" key="1">
    <source>
        <dbReference type="SAM" id="MobiDB-lite"/>
    </source>
</evidence>
<evidence type="ECO:0008006" key="7">
    <source>
        <dbReference type="Google" id="ProtNLM"/>
    </source>
</evidence>
<keyword evidence="5" id="KW-1185">Reference proteome</keyword>
<reference evidence="3 6" key="2">
    <citation type="submission" date="2016-10" db="EMBL/GenBank/DDBJ databases">
        <title>Hydorgenophaga sp. LPB0072 isolated from gastropod.</title>
        <authorList>
            <person name="Kim E."/>
            <person name="Yi H."/>
        </authorList>
    </citation>
    <scope>NUCLEOTIDE SEQUENCE [LARGE SCALE GENOMIC DNA]</scope>
    <source>
        <strain evidence="3 6">LPB0072</strain>
    </source>
</reference>
<dbReference type="OrthoDB" id="8902212at2"/>
<dbReference type="STRING" id="1763535.LPB072_20320"/>
<dbReference type="AlphaFoldDB" id="A0A163C678"/>
<name>A0A163C678_9BURK</name>
<evidence type="ECO:0000256" key="2">
    <source>
        <dbReference type="SAM" id="SignalP"/>
    </source>
</evidence>
<keyword evidence="2" id="KW-0732">Signal</keyword>
<feature type="chain" id="PRO_5044224104" description="DUF4410 domain-containing protein" evidence="2">
    <location>
        <begin position="31"/>
        <end position="294"/>
    </location>
</feature>
<feature type="region of interest" description="Disordered" evidence="1">
    <location>
        <begin position="238"/>
        <end position="294"/>
    </location>
</feature>
<reference evidence="4 5" key="1">
    <citation type="submission" date="2016-02" db="EMBL/GenBank/DDBJ databases">
        <title>Draft genome sequence of Hydrogenophaga sp. LPB0072.</title>
        <authorList>
            <person name="Shin S.-K."/>
            <person name="Yi H."/>
        </authorList>
    </citation>
    <scope>NUCLEOTIDE SEQUENCE [LARGE SCALE GENOMIC DNA]</scope>
    <source>
        <strain evidence="4 5">LPB0072</strain>
    </source>
</reference>
<dbReference type="PROSITE" id="PS51257">
    <property type="entry name" value="PROKAR_LIPOPROTEIN"/>
    <property type="match status" value="1"/>
</dbReference>
<organism evidence="3 6">
    <name type="scientific">Hydrogenophaga crassostreae</name>
    <dbReference type="NCBI Taxonomy" id="1763535"/>
    <lineage>
        <taxon>Bacteria</taxon>
        <taxon>Pseudomonadati</taxon>
        <taxon>Pseudomonadota</taxon>
        <taxon>Betaproteobacteria</taxon>
        <taxon>Burkholderiales</taxon>
        <taxon>Comamonadaceae</taxon>
        <taxon>Hydrogenophaga</taxon>
    </lineage>
</organism>
<dbReference type="EMBL" id="CP017476">
    <property type="protein sequence ID" value="AOW14812.1"/>
    <property type="molecule type" value="Genomic_DNA"/>
</dbReference>
<dbReference type="Proteomes" id="UP000185680">
    <property type="component" value="Chromosome"/>
</dbReference>
<protein>
    <recommendedName>
        <fullName evidence="7">DUF4410 domain-containing protein</fullName>
    </recommendedName>
</protein>
<dbReference type="KEGG" id="hyl:LPB072_20320"/>
<feature type="signal peptide" evidence="2">
    <location>
        <begin position="1"/>
        <end position="30"/>
    </location>
</feature>
<dbReference type="Proteomes" id="UP000185657">
    <property type="component" value="Unassembled WGS sequence"/>
</dbReference>
<accession>A0A163C678</accession>
<gene>
    <name evidence="3" type="ORF">LPB072_20320</name>
    <name evidence="4" type="ORF">LPB72_20490</name>
</gene>
<evidence type="ECO:0000313" key="5">
    <source>
        <dbReference type="Proteomes" id="UP000185657"/>
    </source>
</evidence>
<dbReference type="RefSeq" id="WP_066095639.1">
    <property type="nucleotide sequence ID" value="NZ_CP017476.1"/>
</dbReference>
<evidence type="ECO:0000313" key="4">
    <source>
        <dbReference type="EMBL" id="OAD39641.1"/>
    </source>
</evidence>
<proteinExistence type="predicted"/>
<dbReference type="EMBL" id="LVWD01000041">
    <property type="protein sequence ID" value="OAD39641.1"/>
    <property type="molecule type" value="Genomic_DNA"/>
</dbReference>